<dbReference type="AlphaFoldDB" id="A0A165ZLI2"/>
<dbReference type="RefSeq" id="WP_063324007.1">
    <property type="nucleotide sequence ID" value="NZ_CP015225.1"/>
</dbReference>
<reference evidence="3" key="1">
    <citation type="submission" date="2016-04" db="EMBL/GenBank/DDBJ databases">
        <authorList>
            <person name="Ray J."/>
            <person name="Price M."/>
            <person name="Deutschbauer A."/>
        </authorList>
    </citation>
    <scope>NUCLEOTIDE SEQUENCE [LARGE SCALE GENOMIC DNA]</scope>
    <source>
        <strain evidence="3">FW300-N2E2</strain>
    </source>
</reference>
<dbReference type="EMBL" id="CP015225">
    <property type="protein sequence ID" value="AMZ73903.1"/>
    <property type="molecule type" value="Genomic_DNA"/>
</dbReference>
<evidence type="ECO:0000313" key="3">
    <source>
        <dbReference type="Proteomes" id="UP000076083"/>
    </source>
</evidence>
<dbReference type="InterPro" id="IPR035093">
    <property type="entry name" value="RelE/ParE_toxin_dom_sf"/>
</dbReference>
<keyword evidence="1" id="KW-1277">Toxin-antitoxin system</keyword>
<dbReference type="InterPro" id="IPR007712">
    <property type="entry name" value="RelE/ParE_toxin"/>
</dbReference>
<name>A0A165ZLI2_PSEFL</name>
<sequence>MAYSVDFVPEALEQLAALYSYIATASSPETAQRYTNAIVTYCEELRTFPHRGNQRDDIRPGLRITNYRKRTVIAFVVDAEQVFILGVFYGGQDFEVALQCELDD</sequence>
<dbReference type="Proteomes" id="UP000076083">
    <property type="component" value="Chromosome"/>
</dbReference>
<evidence type="ECO:0000313" key="2">
    <source>
        <dbReference type="EMBL" id="AMZ73903.1"/>
    </source>
</evidence>
<organism evidence="2 3">
    <name type="scientific">Pseudomonas fluorescens</name>
    <dbReference type="NCBI Taxonomy" id="294"/>
    <lineage>
        <taxon>Bacteria</taxon>
        <taxon>Pseudomonadati</taxon>
        <taxon>Pseudomonadota</taxon>
        <taxon>Gammaproteobacteria</taxon>
        <taxon>Pseudomonadales</taxon>
        <taxon>Pseudomonadaceae</taxon>
        <taxon>Pseudomonas</taxon>
    </lineage>
</organism>
<dbReference type="Pfam" id="PF05016">
    <property type="entry name" value="ParE_toxin"/>
    <property type="match status" value="1"/>
</dbReference>
<gene>
    <name evidence="2" type="ORF">TK06_23310</name>
</gene>
<proteinExistence type="predicted"/>
<reference evidence="2 3" key="2">
    <citation type="journal article" date="2018" name="Nature">
        <title>Mutant phenotypes for thousands of bacterial genes of unknown function.</title>
        <authorList>
            <person name="Price M.N."/>
            <person name="Wetmore K.M."/>
            <person name="Waters R.J."/>
            <person name="Callaghan M."/>
            <person name="Ray J."/>
            <person name="Liu H."/>
            <person name="Kuehl J.V."/>
            <person name="Melnyk R.A."/>
            <person name="Lamson J.S."/>
            <person name="Suh Y."/>
            <person name="Carlson H.K."/>
            <person name="Esquivel Z."/>
            <person name="Sadeeshkumar H."/>
            <person name="Chakraborty R."/>
            <person name="Zane G.M."/>
            <person name="Rubin B.E."/>
            <person name="Wall J.D."/>
            <person name="Visel A."/>
            <person name="Bristow J."/>
            <person name="Blow M.J."/>
            <person name="Arkin A.P."/>
            <person name="Deutschbauer A.M."/>
        </authorList>
    </citation>
    <scope>NUCLEOTIDE SEQUENCE [LARGE SCALE GENOMIC DNA]</scope>
    <source>
        <strain evidence="2 3">FW300-N2E2</strain>
    </source>
</reference>
<evidence type="ECO:0000256" key="1">
    <source>
        <dbReference type="ARBA" id="ARBA00022649"/>
    </source>
</evidence>
<protein>
    <submittedName>
        <fullName evidence="2">Plasmid stabilization protein</fullName>
    </submittedName>
</protein>
<dbReference type="Gene3D" id="3.30.2310.20">
    <property type="entry name" value="RelE-like"/>
    <property type="match status" value="1"/>
</dbReference>
<accession>A0A165ZLI2</accession>